<keyword evidence="3" id="KW-1185">Reference proteome</keyword>
<feature type="transmembrane region" description="Helical" evidence="1">
    <location>
        <begin position="69"/>
        <end position="86"/>
    </location>
</feature>
<dbReference type="RefSeq" id="WP_187074667.1">
    <property type="nucleotide sequence ID" value="NZ_JACORT010000001.1"/>
</dbReference>
<organism evidence="2 3">
    <name type="scientific">Ramlibacter cellulosilyticus</name>
    <dbReference type="NCBI Taxonomy" id="2764187"/>
    <lineage>
        <taxon>Bacteria</taxon>
        <taxon>Pseudomonadati</taxon>
        <taxon>Pseudomonadota</taxon>
        <taxon>Betaproteobacteria</taxon>
        <taxon>Burkholderiales</taxon>
        <taxon>Comamonadaceae</taxon>
        <taxon>Ramlibacter</taxon>
    </lineage>
</organism>
<accession>A0A923MLP4</accession>
<comment type="caution">
    <text evidence="2">The sequence shown here is derived from an EMBL/GenBank/DDBJ whole genome shotgun (WGS) entry which is preliminary data.</text>
</comment>
<feature type="transmembrane region" description="Helical" evidence="1">
    <location>
        <begin position="40"/>
        <end position="63"/>
    </location>
</feature>
<proteinExistence type="predicted"/>
<keyword evidence="1" id="KW-0472">Membrane</keyword>
<reference evidence="2" key="1">
    <citation type="submission" date="2020-08" db="EMBL/GenBank/DDBJ databases">
        <title>Ramlibacter sp. USB13 16S ribosomal RNA gene genome sequencing and assembly.</title>
        <authorList>
            <person name="Kang M."/>
        </authorList>
    </citation>
    <scope>NUCLEOTIDE SEQUENCE</scope>
    <source>
        <strain evidence="2">USB13</strain>
    </source>
</reference>
<name>A0A923MLP4_9BURK</name>
<evidence type="ECO:0000313" key="2">
    <source>
        <dbReference type="EMBL" id="MBC5781937.1"/>
    </source>
</evidence>
<keyword evidence="1" id="KW-0812">Transmembrane</keyword>
<dbReference type="Proteomes" id="UP000608513">
    <property type="component" value="Unassembled WGS sequence"/>
</dbReference>
<protein>
    <submittedName>
        <fullName evidence="2">Uncharacterized protein</fullName>
    </submittedName>
</protein>
<keyword evidence="1" id="KW-1133">Transmembrane helix</keyword>
<evidence type="ECO:0000256" key="1">
    <source>
        <dbReference type="SAM" id="Phobius"/>
    </source>
</evidence>
<evidence type="ECO:0000313" key="3">
    <source>
        <dbReference type="Proteomes" id="UP000608513"/>
    </source>
</evidence>
<gene>
    <name evidence="2" type="ORF">H8N03_03215</name>
</gene>
<dbReference type="AlphaFoldDB" id="A0A923MLP4"/>
<dbReference type="EMBL" id="JACORT010000001">
    <property type="protein sequence ID" value="MBC5781937.1"/>
    <property type="molecule type" value="Genomic_DNA"/>
</dbReference>
<feature type="transmembrane region" description="Helical" evidence="1">
    <location>
        <begin position="6"/>
        <end position="28"/>
    </location>
</feature>
<sequence>MSFFELLRHLAGFLAPAVVVAVLVAGAARIVLPPAARPQSWWMAVALNTLAGALVLAAGLWYFGRDGKMATYAALVLAVATVQWLSGRAWRS</sequence>